<gene>
    <name evidence="1" type="ORF">MANES_08G041500</name>
</gene>
<dbReference type="AlphaFoldDB" id="A0A2C9VDA3"/>
<protein>
    <submittedName>
        <fullName evidence="1">Uncharacterized protein</fullName>
    </submittedName>
</protein>
<dbReference type="EMBL" id="CM004394">
    <property type="protein sequence ID" value="OAY43089.1"/>
    <property type="molecule type" value="Genomic_DNA"/>
</dbReference>
<accession>A0A2C9VDA3</accession>
<name>A0A2C9VDA3_MANES</name>
<organism evidence="1">
    <name type="scientific">Manihot esculenta</name>
    <name type="common">Cassava</name>
    <name type="synonym">Jatropha manihot</name>
    <dbReference type="NCBI Taxonomy" id="3983"/>
    <lineage>
        <taxon>Eukaryota</taxon>
        <taxon>Viridiplantae</taxon>
        <taxon>Streptophyta</taxon>
        <taxon>Embryophyta</taxon>
        <taxon>Tracheophyta</taxon>
        <taxon>Spermatophyta</taxon>
        <taxon>Magnoliopsida</taxon>
        <taxon>eudicotyledons</taxon>
        <taxon>Gunneridae</taxon>
        <taxon>Pentapetalae</taxon>
        <taxon>rosids</taxon>
        <taxon>fabids</taxon>
        <taxon>Malpighiales</taxon>
        <taxon>Euphorbiaceae</taxon>
        <taxon>Crotonoideae</taxon>
        <taxon>Manihoteae</taxon>
        <taxon>Manihot</taxon>
    </lineage>
</organism>
<evidence type="ECO:0000313" key="1">
    <source>
        <dbReference type="EMBL" id="OAY43089.1"/>
    </source>
</evidence>
<proteinExistence type="predicted"/>
<reference evidence="1" key="1">
    <citation type="submission" date="2016-02" db="EMBL/GenBank/DDBJ databases">
        <title>WGS assembly of Manihot esculenta.</title>
        <authorList>
            <person name="Bredeson J.V."/>
            <person name="Prochnik S.E."/>
            <person name="Lyons J.B."/>
            <person name="Schmutz J."/>
            <person name="Grimwood J."/>
            <person name="Vrebalov J."/>
            <person name="Bart R.S."/>
            <person name="Amuge T."/>
            <person name="Ferguson M.E."/>
            <person name="Green R."/>
            <person name="Putnam N."/>
            <person name="Stites J."/>
            <person name="Rounsley S."/>
            <person name="Rokhsar D.S."/>
        </authorList>
    </citation>
    <scope>NUCLEOTIDE SEQUENCE [LARGE SCALE GENOMIC DNA]</scope>
    <source>
        <tissue evidence="1">Leaf</tissue>
    </source>
</reference>
<sequence>MCWFLEKLGLLFLVRIAVVEQAEQWLLFLFPYLLTLVLLPPWSNYAPVS</sequence>